<reference evidence="1" key="2">
    <citation type="journal article" date="2023" name="IMA Fungus">
        <title>Comparative genomic study of the Penicillium genus elucidates a diverse pangenome and 15 lateral gene transfer events.</title>
        <authorList>
            <person name="Petersen C."/>
            <person name="Sorensen T."/>
            <person name="Nielsen M.R."/>
            <person name="Sondergaard T.E."/>
            <person name="Sorensen J.L."/>
            <person name="Fitzpatrick D.A."/>
            <person name="Frisvad J.C."/>
            <person name="Nielsen K.L."/>
        </authorList>
    </citation>
    <scope>NUCLEOTIDE SEQUENCE</scope>
    <source>
        <strain evidence="1">IBT 17660</strain>
    </source>
</reference>
<name>A0A9W9WLP4_9EURO</name>
<reference evidence="1" key="1">
    <citation type="submission" date="2022-12" db="EMBL/GenBank/DDBJ databases">
        <authorList>
            <person name="Petersen C."/>
        </authorList>
    </citation>
    <scope>NUCLEOTIDE SEQUENCE</scope>
    <source>
        <strain evidence="1">IBT 17660</strain>
    </source>
</reference>
<evidence type="ECO:0000313" key="1">
    <source>
        <dbReference type="EMBL" id="KAJ5469780.1"/>
    </source>
</evidence>
<evidence type="ECO:0000313" key="2">
    <source>
        <dbReference type="Proteomes" id="UP001147760"/>
    </source>
</evidence>
<accession>A0A9W9WLP4</accession>
<gene>
    <name evidence="1" type="ORF">N7530_007137</name>
</gene>
<comment type="caution">
    <text evidence="1">The sequence shown here is derived from an EMBL/GenBank/DDBJ whole genome shotgun (WGS) entry which is preliminary data.</text>
</comment>
<organism evidence="1 2">
    <name type="scientific">Penicillium desertorum</name>
    <dbReference type="NCBI Taxonomy" id="1303715"/>
    <lineage>
        <taxon>Eukaryota</taxon>
        <taxon>Fungi</taxon>
        <taxon>Dikarya</taxon>
        <taxon>Ascomycota</taxon>
        <taxon>Pezizomycotina</taxon>
        <taxon>Eurotiomycetes</taxon>
        <taxon>Eurotiomycetidae</taxon>
        <taxon>Eurotiales</taxon>
        <taxon>Aspergillaceae</taxon>
        <taxon>Penicillium</taxon>
    </lineage>
</organism>
<protein>
    <submittedName>
        <fullName evidence="1">Uncharacterized protein</fullName>
    </submittedName>
</protein>
<keyword evidence="2" id="KW-1185">Reference proteome</keyword>
<dbReference type="OrthoDB" id="4289857at2759"/>
<dbReference type="EMBL" id="JAPWDO010000005">
    <property type="protein sequence ID" value="KAJ5469780.1"/>
    <property type="molecule type" value="Genomic_DNA"/>
</dbReference>
<dbReference type="AlphaFoldDB" id="A0A9W9WLP4"/>
<proteinExistence type="predicted"/>
<dbReference type="Proteomes" id="UP001147760">
    <property type="component" value="Unassembled WGS sequence"/>
</dbReference>
<sequence length="97" mass="10840">MSSWIGLGALLEYIRSLLNVMIKGELDPTSTEFSAEYSIIENSYRENLRRLLEGSLPRSLVVNHSFTLGRKGTAIMAYVEGDIYNTTLAIIEKIGDI</sequence>